<evidence type="ECO:0000313" key="4">
    <source>
        <dbReference type="Proteomes" id="UP000076577"/>
    </source>
</evidence>
<protein>
    <submittedName>
        <fullName evidence="3">4-hydroxyphenylacetate 3-monooxygenase reductase component</fullName>
        <ecNumber evidence="3">1.5.1.36</ecNumber>
    </submittedName>
</protein>
<dbReference type="PANTHER" id="PTHR30466">
    <property type="entry name" value="FLAVIN REDUCTASE"/>
    <property type="match status" value="1"/>
</dbReference>
<dbReference type="InterPro" id="IPR050268">
    <property type="entry name" value="NADH-dep_flavin_reductase"/>
</dbReference>
<keyword evidence="3" id="KW-0503">Monooxygenase</keyword>
<dbReference type="EMBL" id="LMCB01000160">
    <property type="protein sequence ID" value="KZL05049.1"/>
    <property type="molecule type" value="Genomic_DNA"/>
</dbReference>
<organism evidence="3 4">
    <name type="scientific">Pseudovibrio axinellae</name>
    <dbReference type="NCBI Taxonomy" id="989403"/>
    <lineage>
        <taxon>Bacteria</taxon>
        <taxon>Pseudomonadati</taxon>
        <taxon>Pseudomonadota</taxon>
        <taxon>Alphaproteobacteria</taxon>
        <taxon>Hyphomicrobiales</taxon>
        <taxon>Stappiaceae</taxon>
        <taxon>Pseudovibrio</taxon>
    </lineage>
</organism>
<dbReference type="Gene3D" id="2.30.110.10">
    <property type="entry name" value="Electron Transport, Fmn-binding Protein, Chain A"/>
    <property type="match status" value="1"/>
</dbReference>
<evidence type="ECO:0000313" key="3">
    <source>
        <dbReference type="EMBL" id="KZL05049.1"/>
    </source>
</evidence>
<dbReference type="SUPFAM" id="SSF50475">
    <property type="entry name" value="FMN-binding split barrel"/>
    <property type="match status" value="1"/>
</dbReference>
<dbReference type="Pfam" id="PF01613">
    <property type="entry name" value="Flavin_Reduct"/>
    <property type="match status" value="1"/>
</dbReference>
<dbReference type="InterPro" id="IPR002563">
    <property type="entry name" value="Flavin_Rdtase-like_dom"/>
</dbReference>
<dbReference type="GO" id="GO:0042602">
    <property type="term" value="F:riboflavin reductase (NADPH) activity"/>
    <property type="evidence" value="ECO:0007669"/>
    <property type="project" value="TreeGrafter"/>
</dbReference>
<keyword evidence="1 3" id="KW-0560">Oxidoreductase</keyword>
<feature type="domain" description="Flavin reductase like" evidence="2">
    <location>
        <begin position="12"/>
        <end position="158"/>
    </location>
</feature>
<dbReference type="GO" id="GO:0004497">
    <property type="term" value="F:monooxygenase activity"/>
    <property type="evidence" value="ECO:0007669"/>
    <property type="project" value="UniProtKB-KW"/>
</dbReference>
<proteinExistence type="predicted"/>
<dbReference type="AlphaFoldDB" id="A0A165SZ14"/>
<keyword evidence="4" id="KW-1185">Reference proteome</keyword>
<dbReference type="Proteomes" id="UP000076577">
    <property type="component" value="Unassembled WGS sequence"/>
</dbReference>
<reference evidence="3 4" key="1">
    <citation type="journal article" date="2016" name="Front. Microbiol.">
        <title>Comparative Genomic Analysis Reveals a Diverse Repertoire of Genes Involved in Prokaryote-Eukaryote Interactions within the Pseudovibrio Genus.</title>
        <authorList>
            <person name="Romano S."/>
            <person name="Fernandez-Guerra A."/>
            <person name="Reen F.J."/>
            <person name="Glockner F.O."/>
            <person name="Crowley S.P."/>
            <person name="O'Sullivan O."/>
            <person name="Cotter P.D."/>
            <person name="Adams C."/>
            <person name="Dobson A.D."/>
            <person name="O'Gara F."/>
        </authorList>
    </citation>
    <scope>NUCLEOTIDE SEQUENCE [LARGE SCALE GENOMIC DNA]</scope>
    <source>
        <strain evidence="3 4">Ad2</strain>
    </source>
</reference>
<accession>A0A165SZ14</accession>
<sequence>MTVSVETFRSTMALFPGAVNVITTGAGELRRGITATAVCSVTDSPPSILVCVNKKTGTCAEITRSGRFSVQLLGEEQTSLAMTFAGTDGLTGAEKFDNIEWSECPLGLPQIDDAIASISCEVSTSTEAGSHQVFIGRIEHMQTGQGEALVYAQSKFHKLANVHQR</sequence>
<dbReference type="GO" id="GO:0010181">
    <property type="term" value="F:FMN binding"/>
    <property type="evidence" value="ECO:0007669"/>
    <property type="project" value="InterPro"/>
</dbReference>
<dbReference type="InterPro" id="IPR012349">
    <property type="entry name" value="Split_barrel_FMN-bd"/>
</dbReference>
<dbReference type="PATRIC" id="fig|989403.3.peg.5035"/>
<name>A0A165SZ14_9HYPH</name>
<dbReference type="PANTHER" id="PTHR30466:SF1">
    <property type="entry name" value="FMN REDUCTASE (NADH) RUTF"/>
    <property type="match status" value="1"/>
</dbReference>
<dbReference type="EC" id="1.5.1.36" evidence="3"/>
<dbReference type="RefSeq" id="WP_068011067.1">
    <property type="nucleotide sequence ID" value="NZ_FOFM01000015.1"/>
</dbReference>
<gene>
    <name evidence="3" type="primary">hpaC</name>
    <name evidence="3" type="ORF">PsAD2_04600</name>
</gene>
<evidence type="ECO:0000256" key="1">
    <source>
        <dbReference type="ARBA" id="ARBA00023002"/>
    </source>
</evidence>
<dbReference type="OrthoDB" id="9789254at2"/>
<dbReference type="SMART" id="SM00903">
    <property type="entry name" value="Flavin_Reduct"/>
    <property type="match status" value="1"/>
</dbReference>
<dbReference type="GO" id="GO:0036382">
    <property type="term" value="F:flavin reductase (NADH) activity"/>
    <property type="evidence" value="ECO:0007669"/>
    <property type="project" value="UniProtKB-EC"/>
</dbReference>
<evidence type="ECO:0000259" key="2">
    <source>
        <dbReference type="SMART" id="SM00903"/>
    </source>
</evidence>
<comment type="caution">
    <text evidence="3">The sequence shown here is derived from an EMBL/GenBank/DDBJ whole genome shotgun (WGS) entry which is preliminary data.</text>
</comment>
<dbReference type="STRING" id="989403.SAMN05421798_11553"/>